<dbReference type="AlphaFoldDB" id="A0A644XQU3"/>
<name>A0A644XQU3_9ZZZZ</name>
<dbReference type="SUPFAM" id="SSF53335">
    <property type="entry name" value="S-adenosyl-L-methionine-dependent methyltransferases"/>
    <property type="match status" value="1"/>
</dbReference>
<proteinExistence type="predicted"/>
<dbReference type="PANTHER" id="PTHR23150">
    <property type="entry name" value="SULFATASE MODIFYING FACTOR 1, 2"/>
    <property type="match status" value="1"/>
</dbReference>
<dbReference type="SUPFAM" id="SSF56436">
    <property type="entry name" value="C-type lectin-like"/>
    <property type="match status" value="1"/>
</dbReference>
<protein>
    <submittedName>
        <fullName evidence="2">Hercynine oxygenase</fullName>
        <ecNumber evidence="2">1.14.99.-</ecNumber>
    </submittedName>
</protein>
<dbReference type="InterPro" id="IPR042095">
    <property type="entry name" value="SUMF_sf"/>
</dbReference>
<dbReference type="FunFam" id="3.90.1580.10:FF:000006">
    <property type="entry name" value="Generic methyltransferase, putative"/>
    <property type="match status" value="1"/>
</dbReference>
<organism evidence="2">
    <name type="scientific">bioreactor metagenome</name>
    <dbReference type="NCBI Taxonomy" id="1076179"/>
    <lineage>
        <taxon>unclassified sequences</taxon>
        <taxon>metagenomes</taxon>
        <taxon>ecological metagenomes</taxon>
    </lineage>
</organism>
<reference evidence="2" key="1">
    <citation type="submission" date="2019-08" db="EMBL/GenBank/DDBJ databases">
        <authorList>
            <person name="Kucharzyk K."/>
            <person name="Murdoch R.W."/>
            <person name="Higgins S."/>
            <person name="Loffler F."/>
        </authorList>
    </citation>
    <scope>NUCLEOTIDE SEQUENCE</scope>
</reference>
<dbReference type="InterPro" id="IPR027625">
    <property type="entry name" value="OvoA_Cterm"/>
</dbReference>
<evidence type="ECO:0000259" key="1">
    <source>
        <dbReference type="Pfam" id="PF03781"/>
    </source>
</evidence>
<dbReference type="CDD" id="cd02440">
    <property type="entry name" value="AdoMet_MTases"/>
    <property type="match status" value="1"/>
</dbReference>
<dbReference type="InterPro" id="IPR029063">
    <property type="entry name" value="SAM-dependent_MTases_sf"/>
</dbReference>
<dbReference type="Gene3D" id="3.40.50.150">
    <property type="entry name" value="Vaccinia Virus protein VP39"/>
    <property type="match status" value="1"/>
</dbReference>
<feature type="domain" description="Sulfatase-modifying factor enzyme-like" evidence="1">
    <location>
        <begin position="12"/>
        <end position="244"/>
    </location>
</feature>
<keyword evidence="2" id="KW-0560">Oxidoreductase</keyword>
<dbReference type="EC" id="1.14.99.-" evidence="2"/>
<dbReference type="Gene3D" id="3.90.1580.10">
    <property type="entry name" value="paralog of FGE (formylglycine-generating enzyme)"/>
    <property type="match status" value="1"/>
</dbReference>
<dbReference type="Pfam" id="PF03781">
    <property type="entry name" value="FGE-sulfatase"/>
    <property type="match status" value="1"/>
</dbReference>
<dbReference type="NCBIfam" id="TIGR04345">
    <property type="entry name" value="ovoA_Cterm"/>
    <property type="match status" value="1"/>
</dbReference>
<dbReference type="EMBL" id="VSSQ01002927">
    <property type="protein sequence ID" value="MPM18141.1"/>
    <property type="molecule type" value="Genomic_DNA"/>
</dbReference>
<dbReference type="InterPro" id="IPR005532">
    <property type="entry name" value="SUMF_dom"/>
</dbReference>
<dbReference type="GO" id="GO:0120147">
    <property type="term" value="F:formylglycine-generating oxidase activity"/>
    <property type="evidence" value="ECO:0007669"/>
    <property type="project" value="TreeGrafter"/>
</dbReference>
<accession>A0A644XQU3</accession>
<dbReference type="PANTHER" id="PTHR23150:SF26">
    <property type="entry name" value="GENERIC METHYLTRANSFERASE"/>
    <property type="match status" value="1"/>
</dbReference>
<sequence length="497" mass="57945">MELGKPLNHPLYGWDNEYGTYIENVKDFEASQMLISNGEFLQFIQDRGYEQSVYWTEEGWSWCQFKQAEMPLFWRRKPDGYWLRLVAEEIPMPWNWPVEVNYLEAKAFCNWKSAKTGQTYRLPTEAEWYRLAVHCKIPDQPAWEKAPGNINLEYCASPCPVNTFKSGDFYDVLGNVWQWTETPITGFPGFKVHSMYDDFSTPTFDGKHNLIKGGSWISTGNEATLHSRYAFRRHFYQHAGFRLVQSDEPLVIQDEPYETDMEVANSCENLWGQSAQTNFHQQLANAIRKEIKGLNQMKVLDLNADTGRLAFELAPYVKELMALDFSARFIRMPIRLQERGFMRYIVRDENDLVFYREVVLADTGLDKDTEKIKFMQDNANNLKPIYTGYDLIIAPCILEELSCPKQFLAGIHQRINEGGYLIIASDYDWERNHIKPECRPGGFKKDGEPMTSLDGIGELLSAHFSFEGNPSNLFKYEWLNSRTQLQRICEVTIWRKK</sequence>
<comment type="caution">
    <text evidence="2">The sequence shown here is derived from an EMBL/GenBank/DDBJ whole genome shotgun (WGS) entry which is preliminary data.</text>
</comment>
<dbReference type="InterPro" id="IPR051043">
    <property type="entry name" value="Sulfatase_Mod_Factor_Kinase"/>
</dbReference>
<evidence type="ECO:0000313" key="2">
    <source>
        <dbReference type="EMBL" id="MPM18141.1"/>
    </source>
</evidence>
<gene>
    <name evidence="2" type="primary">egtB_15</name>
    <name evidence="2" type="ORF">SDC9_64547</name>
</gene>
<dbReference type="InterPro" id="IPR016187">
    <property type="entry name" value="CTDL_fold"/>
</dbReference>